<evidence type="ECO:0000259" key="2">
    <source>
        <dbReference type="Pfam" id="PF01370"/>
    </source>
</evidence>
<gene>
    <name evidence="3" type="ORF">ACH3YB_25455</name>
</gene>
<evidence type="ECO:0000313" key="3">
    <source>
        <dbReference type="EMBL" id="MFI0574979.1"/>
    </source>
</evidence>
<dbReference type="SUPFAM" id="SSF51735">
    <property type="entry name" value="NAD(P)-binding Rossmann-fold domains"/>
    <property type="match status" value="1"/>
</dbReference>
<dbReference type="InterPro" id="IPR001509">
    <property type="entry name" value="Epimerase_deHydtase"/>
</dbReference>
<name>A0ABW7S445_STRTE</name>
<evidence type="ECO:0000256" key="1">
    <source>
        <dbReference type="SAM" id="MobiDB-lite"/>
    </source>
</evidence>
<protein>
    <submittedName>
        <fullName evidence="3">NAD-dependent epimerase/dehydratase family protein</fullName>
    </submittedName>
</protein>
<dbReference type="Gene3D" id="3.40.50.720">
    <property type="entry name" value="NAD(P)-binding Rossmann-like Domain"/>
    <property type="match status" value="1"/>
</dbReference>
<feature type="region of interest" description="Disordered" evidence="1">
    <location>
        <begin position="1"/>
        <end position="35"/>
    </location>
</feature>
<comment type="caution">
    <text evidence="3">The sequence shown here is derived from an EMBL/GenBank/DDBJ whole genome shotgun (WGS) entry which is preliminary data.</text>
</comment>
<dbReference type="Proteomes" id="UP001610810">
    <property type="component" value="Unassembled WGS sequence"/>
</dbReference>
<dbReference type="RefSeq" id="WP_398353017.1">
    <property type="nucleotide sequence ID" value="NZ_JBIQWK010000008.1"/>
</dbReference>
<dbReference type="PANTHER" id="PTHR43238:SF1">
    <property type="entry name" value="GDP-L-FUCOSE SYNTHASE"/>
    <property type="match status" value="1"/>
</dbReference>
<proteinExistence type="predicted"/>
<accession>A0ABW7S445</accession>
<dbReference type="Pfam" id="PF01370">
    <property type="entry name" value="Epimerase"/>
    <property type="match status" value="1"/>
</dbReference>
<dbReference type="PANTHER" id="PTHR43238">
    <property type="entry name" value="GDP-L-FUCOSE SYNTHASE"/>
    <property type="match status" value="1"/>
</dbReference>
<reference evidence="3 4" key="1">
    <citation type="submission" date="2024-10" db="EMBL/GenBank/DDBJ databases">
        <authorList>
            <person name="Wannawong T."/>
            <person name="Kuncharoen N."/>
            <person name="Mhuantong W."/>
        </authorList>
    </citation>
    <scope>NUCLEOTIDE SEQUENCE [LARGE SCALE GENOMIC DNA]</scope>
    <source>
        <strain evidence="3 4">CALK1-4</strain>
    </source>
</reference>
<sequence length="364" mass="40079">MPAFRGAAVMTGGTRGADRRRRGAGGAGRRSRASEKHWAGKRVVVTGGLGFIGSHFVEQLLEHGACVTCVHRGEKPEVLEVLPSANRARLLSLDLLDDTALSAALRSVTPRVDLIVHCAALYGNADFKKRNPALILDANMRMASNVLRAARACDVGDVVMMGSAEIYSELAPSPAREDDDYRRYPVPTQNGYALAKIYTEMLAEFFRTQYGMRIFVPRPTNVYGPRDDFDASVSRVVPSLMNRIARGEDIEIWGDGSQTRTFVHVRDVVRATLRMVESNRHHTLNIGTREEISILGLAKLLSSVFGAPESIRLVPAKPTGPGARTLDVGRMDELIDFEPTALRDGLEETARWYRRTRYQAATAG</sequence>
<dbReference type="EMBL" id="JBIQWK010000008">
    <property type="protein sequence ID" value="MFI0574979.1"/>
    <property type="molecule type" value="Genomic_DNA"/>
</dbReference>
<dbReference type="InterPro" id="IPR036291">
    <property type="entry name" value="NAD(P)-bd_dom_sf"/>
</dbReference>
<feature type="domain" description="NAD-dependent epimerase/dehydratase" evidence="2">
    <location>
        <begin position="43"/>
        <end position="287"/>
    </location>
</feature>
<organism evidence="3 4">
    <name type="scientific">Streptomyces tendae</name>
    <dbReference type="NCBI Taxonomy" id="1932"/>
    <lineage>
        <taxon>Bacteria</taxon>
        <taxon>Bacillati</taxon>
        <taxon>Actinomycetota</taxon>
        <taxon>Actinomycetes</taxon>
        <taxon>Kitasatosporales</taxon>
        <taxon>Streptomycetaceae</taxon>
        <taxon>Streptomyces</taxon>
    </lineage>
</organism>
<keyword evidence="4" id="KW-1185">Reference proteome</keyword>
<evidence type="ECO:0000313" key="4">
    <source>
        <dbReference type="Proteomes" id="UP001610810"/>
    </source>
</evidence>